<dbReference type="Pfam" id="PF12833">
    <property type="entry name" value="HTH_18"/>
    <property type="match status" value="1"/>
</dbReference>
<dbReference type="Gene3D" id="3.40.50.2300">
    <property type="match status" value="1"/>
</dbReference>
<dbReference type="PROSITE" id="PS01124">
    <property type="entry name" value="HTH_ARAC_FAMILY_2"/>
    <property type="match status" value="1"/>
</dbReference>
<dbReference type="RefSeq" id="WP_262394876.1">
    <property type="nucleotide sequence ID" value="NZ_JACRTD010000003.1"/>
</dbReference>
<dbReference type="PROSITE" id="PS00041">
    <property type="entry name" value="HTH_ARAC_FAMILY_1"/>
    <property type="match status" value="1"/>
</dbReference>
<dbReference type="PANTHER" id="PTHR42713:SF3">
    <property type="entry name" value="TRANSCRIPTIONAL REGULATORY PROTEIN HPTR"/>
    <property type="match status" value="1"/>
</dbReference>
<dbReference type="GO" id="GO:0000160">
    <property type="term" value="P:phosphorelay signal transduction system"/>
    <property type="evidence" value="ECO:0007669"/>
    <property type="project" value="UniProtKB-KW"/>
</dbReference>
<sequence>MYKVAIMDDNQIVLDSILKTIDWEGLDCTVCCTADNGIDGRAKILSHCPDIVITDIMMPGFDGLELTRLIKQEMPGIKFILITGYSSMDFARQSIRLGVFDYIPKPIDNEELMKVIREAIQKIEEEHKEKQGVLPDAAQPQDQVLAFIEGVKNNRKNYSALVQQVLDYIEKNLYSDLSLKKTADEFFISPSYLSSLFKKDTGQSFISYVTMSKLNQAKLLLANPRYKVYEVGNMVGYKDYSYFYQVFKKYYGYAPGKAPE</sequence>
<dbReference type="PANTHER" id="PTHR42713">
    <property type="entry name" value="HISTIDINE KINASE-RELATED"/>
    <property type="match status" value="1"/>
</dbReference>
<keyword evidence="7" id="KW-0238">DNA-binding</keyword>
<dbReference type="SMART" id="SM00342">
    <property type="entry name" value="HTH_ARAC"/>
    <property type="match status" value="1"/>
</dbReference>
<evidence type="ECO:0000313" key="13">
    <source>
        <dbReference type="EMBL" id="MBC8585097.1"/>
    </source>
</evidence>
<dbReference type="CDD" id="cd17536">
    <property type="entry name" value="REC_YesN-like"/>
    <property type="match status" value="1"/>
</dbReference>
<keyword evidence="8" id="KW-0804">Transcription</keyword>
<protein>
    <recommendedName>
        <fullName evidence="2">Stage 0 sporulation protein A homolog</fullName>
    </recommendedName>
</protein>
<accession>A0A926ER33</accession>
<evidence type="ECO:0000259" key="11">
    <source>
        <dbReference type="PROSITE" id="PS01124"/>
    </source>
</evidence>
<dbReference type="InterPro" id="IPR051552">
    <property type="entry name" value="HptR"/>
</dbReference>
<dbReference type="PROSITE" id="PS50110">
    <property type="entry name" value="RESPONSE_REGULATORY"/>
    <property type="match status" value="1"/>
</dbReference>
<keyword evidence="6" id="KW-0805">Transcription regulation</keyword>
<feature type="domain" description="Response regulatory" evidence="12">
    <location>
        <begin position="3"/>
        <end position="120"/>
    </location>
</feature>
<comment type="subcellular location">
    <subcellularLocation>
        <location evidence="1">Cytoplasm</location>
    </subcellularLocation>
</comment>
<proteinExistence type="predicted"/>
<dbReference type="Pfam" id="PF00072">
    <property type="entry name" value="Response_reg"/>
    <property type="match status" value="1"/>
</dbReference>
<evidence type="ECO:0000256" key="4">
    <source>
        <dbReference type="ARBA" id="ARBA00022553"/>
    </source>
</evidence>
<dbReference type="InterPro" id="IPR018062">
    <property type="entry name" value="HTH_AraC-typ_CS"/>
</dbReference>
<keyword evidence="14" id="KW-1185">Reference proteome</keyword>
<evidence type="ECO:0000256" key="8">
    <source>
        <dbReference type="ARBA" id="ARBA00023163"/>
    </source>
</evidence>
<evidence type="ECO:0000256" key="6">
    <source>
        <dbReference type="ARBA" id="ARBA00023015"/>
    </source>
</evidence>
<name>A0A926ER33_9FIRM</name>
<evidence type="ECO:0000313" key="14">
    <source>
        <dbReference type="Proteomes" id="UP000623678"/>
    </source>
</evidence>
<dbReference type="InterPro" id="IPR001789">
    <property type="entry name" value="Sig_transdc_resp-reg_receiver"/>
</dbReference>
<comment type="caution">
    <text evidence="13">The sequence shown here is derived from an EMBL/GenBank/DDBJ whole genome shotgun (WGS) entry which is preliminary data.</text>
</comment>
<evidence type="ECO:0000256" key="10">
    <source>
        <dbReference type="PROSITE-ProRule" id="PRU00169"/>
    </source>
</evidence>
<dbReference type="InterPro" id="IPR009057">
    <property type="entry name" value="Homeodomain-like_sf"/>
</dbReference>
<dbReference type="GO" id="GO:0005737">
    <property type="term" value="C:cytoplasm"/>
    <property type="evidence" value="ECO:0007669"/>
    <property type="project" value="UniProtKB-SubCell"/>
</dbReference>
<dbReference type="EMBL" id="JACRTD010000003">
    <property type="protein sequence ID" value="MBC8585097.1"/>
    <property type="molecule type" value="Genomic_DNA"/>
</dbReference>
<evidence type="ECO:0000256" key="5">
    <source>
        <dbReference type="ARBA" id="ARBA00023012"/>
    </source>
</evidence>
<feature type="modified residue" description="4-aspartylphosphate" evidence="10">
    <location>
        <position position="55"/>
    </location>
</feature>
<feature type="domain" description="HTH araC/xylS-type" evidence="11">
    <location>
        <begin position="163"/>
        <end position="260"/>
    </location>
</feature>
<evidence type="ECO:0000256" key="3">
    <source>
        <dbReference type="ARBA" id="ARBA00022490"/>
    </source>
</evidence>
<dbReference type="InterPro" id="IPR018060">
    <property type="entry name" value="HTH_AraC"/>
</dbReference>
<dbReference type="Proteomes" id="UP000623678">
    <property type="component" value="Unassembled WGS sequence"/>
</dbReference>
<dbReference type="SUPFAM" id="SSF46689">
    <property type="entry name" value="Homeodomain-like"/>
    <property type="match status" value="2"/>
</dbReference>
<keyword evidence="5" id="KW-0902">Two-component regulatory system</keyword>
<keyword evidence="3" id="KW-0963">Cytoplasm</keyword>
<evidence type="ECO:0000256" key="9">
    <source>
        <dbReference type="ARBA" id="ARBA00024867"/>
    </source>
</evidence>
<evidence type="ECO:0000259" key="12">
    <source>
        <dbReference type="PROSITE" id="PS50110"/>
    </source>
</evidence>
<dbReference type="GO" id="GO:0043565">
    <property type="term" value="F:sequence-specific DNA binding"/>
    <property type="evidence" value="ECO:0007669"/>
    <property type="project" value="InterPro"/>
</dbReference>
<dbReference type="SUPFAM" id="SSF52172">
    <property type="entry name" value="CheY-like"/>
    <property type="match status" value="1"/>
</dbReference>
<organism evidence="13 14">
    <name type="scientific">Youxingia wuxianensis</name>
    <dbReference type="NCBI Taxonomy" id="2763678"/>
    <lineage>
        <taxon>Bacteria</taxon>
        <taxon>Bacillati</taxon>
        <taxon>Bacillota</taxon>
        <taxon>Clostridia</taxon>
        <taxon>Eubacteriales</taxon>
        <taxon>Oscillospiraceae</taxon>
        <taxon>Youxingia</taxon>
    </lineage>
</organism>
<evidence type="ECO:0000256" key="7">
    <source>
        <dbReference type="ARBA" id="ARBA00023125"/>
    </source>
</evidence>
<keyword evidence="4 10" id="KW-0597">Phosphoprotein</keyword>
<dbReference type="SMART" id="SM00448">
    <property type="entry name" value="REC"/>
    <property type="match status" value="1"/>
</dbReference>
<gene>
    <name evidence="13" type="ORF">H8705_05820</name>
</gene>
<evidence type="ECO:0000256" key="1">
    <source>
        <dbReference type="ARBA" id="ARBA00004496"/>
    </source>
</evidence>
<dbReference type="AlphaFoldDB" id="A0A926ER33"/>
<evidence type="ECO:0000256" key="2">
    <source>
        <dbReference type="ARBA" id="ARBA00018672"/>
    </source>
</evidence>
<reference evidence="13" key="1">
    <citation type="submission" date="2020-08" db="EMBL/GenBank/DDBJ databases">
        <title>Genome public.</title>
        <authorList>
            <person name="Liu C."/>
            <person name="Sun Q."/>
        </authorList>
    </citation>
    <scope>NUCLEOTIDE SEQUENCE</scope>
    <source>
        <strain evidence="13">NSJ-64</strain>
    </source>
</reference>
<dbReference type="InterPro" id="IPR011006">
    <property type="entry name" value="CheY-like_superfamily"/>
</dbReference>
<dbReference type="GO" id="GO:0003700">
    <property type="term" value="F:DNA-binding transcription factor activity"/>
    <property type="evidence" value="ECO:0007669"/>
    <property type="project" value="InterPro"/>
</dbReference>
<comment type="function">
    <text evidence="9">May play the central regulatory role in sporulation. It may be an element of the effector pathway responsible for the activation of sporulation genes in response to nutritional stress. Spo0A may act in concert with spo0H (a sigma factor) to control the expression of some genes that are critical to the sporulation process.</text>
</comment>
<dbReference type="Gene3D" id="1.10.10.60">
    <property type="entry name" value="Homeodomain-like"/>
    <property type="match status" value="2"/>
</dbReference>